<dbReference type="KEGG" id="gaz:Pan241w_35920"/>
<dbReference type="Proteomes" id="UP000317171">
    <property type="component" value="Chromosome"/>
</dbReference>
<dbReference type="EMBL" id="CP036269">
    <property type="protein sequence ID" value="QDT43491.1"/>
    <property type="molecule type" value="Genomic_DNA"/>
</dbReference>
<evidence type="ECO:0000313" key="2">
    <source>
        <dbReference type="Proteomes" id="UP000317171"/>
    </source>
</evidence>
<dbReference type="RefSeq" id="WP_197999984.1">
    <property type="nucleotide sequence ID" value="NZ_CP036269.1"/>
</dbReference>
<gene>
    <name evidence="1" type="ORF">Pan241w_35920</name>
</gene>
<protein>
    <submittedName>
        <fullName evidence="1">Uncharacterized protein</fullName>
    </submittedName>
</protein>
<proteinExistence type="predicted"/>
<dbReference type="AlphaFoldDB" id="A0A517RHY9"/>
<evidence type="ECO:0000313" key="1">
    <source>
        <dbReference type="EMBL" id="QDT43491.1"/>
    </source>
</evidence>
<organism evidence="1 2">
    <name type="scientific">Gimesia alba</name>
    <dbReference type="NCBI Taxonomy" id="2527973"/>
    <lineage>
        <taxon>Bacteria</taxon>
        <taxon>Pseudomonadati</taxon>
        <taxon>Planctomycetota</taxon>
        <taxon>Planctomycetia</taxon>
        <taxon>Planctomycetales</taxon>
        <taxon>Planctomycetaceae</taxon>
        <taxon>Gimesia</taxon>
    </lineage>
</organism>
<accession>A0A517RHY9</accession>
<keyword evidence="2" id="KW-1185">Reference proteome</keyword>
<reference evidence="1 2" key="1">
    <citation type="submission" date="2019-02" db="EMBL/GenBank/DDBJ databases">
        <title>Deep-cultivation of Planctomycetes and their phenomic and genomic characterization uncovers novel biology.</title>
        <authorList>
            <person name="Wiegand S."/>
            <person name="Jogler M."/>
            <person name="Boedeker C."/>
            <person name="Pinto D."/>
            <person name="Vollmers J."/>
            <person name="Rivas-Marin E."/>
            <person name="Kohn T."/>
            <person name="Peeters S.H."/>
            <person name="Heuer A."/>
            <person name="Rast P."/>
            <person name="Oberbeckmann S."/>
            <person name="Bunk B."/>
            <person name="Jeske O."/>
            <person name="Meyerdierks A."/>
            <person name="Storesund J.E."/>
            <person name="Kallscheuer N."/>
            <person name="Luecker S."/>
            <person name="Lage O.M."/>
            <person name="Pohl T."/>
            <person name="Merkel B.J."/>
            <person name="Hornburger P."/>
            <person name="Mueller R.-W."/>
            <person name="Bruemmer F."/>
            <person name="Labrenz M."/>
            <person name="Spormann A.M."/>
            <person name="Op den Camp H."/>
            <person name="Overmann J."/>
            <person name="Amann R."/>
            <person name="Jetten M.S.M."/>
            <person name="Mascher T."/>
            <person name="Medema M.H."/>
            <person name="Devos D.P."/>
            <person name="Kaster A.-K."/>
            <person name="Ovreas L."/>
            <person name="Rohde M."/>
            <person name="Galperin M.Y."/>
            <person name="Jogler C."/>
        </authorList>
    </citation>
    <scope>NUCLEOTIDE SEQUENCE [LARGE SCALE GENOMIC DNA]</scope>
    <source>
        <strain evidence="1 2">Pan241w</strain>
    </source>
</reference>
<name>A0A517RHY9_9PLAN</name>
<sequence>MKPEVLKQLEEALKKSDGIVQESSVIIMSIDIYRNMMGVGSDEELAASVAAIQSSMNEVRQGKTRPLTEALDDLGQKYEVQG</sequence>